<keyword evidence="9" id="KW-1185">Reference proteome</keyword>
<feature type="transmembrane region" description="Helical" evidence="6">
    <location>
        <begin position="485"/>
        <end position="504"/>
    </location>
</feature>
<feature type="transmembrane region" description="Helical" evidence="6">
    <location>
        <begin position="304"/>
        <end position="322"/>
    </location>
</feature>
<dbReference type="EMBL" id="AP025564">
    <property type="protein sequence ID" value="BDE96438.1"/>
    <property type="molecule type" value="Genomic_DNA"/>
</dbReference>
<feature type="transmembrane region" description="Helical" evidence="6">
    <location>
        <begin position="457"/>
        <end position="476"/>
    </location>
</feature>
<dbReference type="InterPro" id="IPR036866">
    <property type="entry name" value="RibonucZ/Hydroxyglut_hydro"/>
</dbReference>
<dbReference type="PANTHER" id="PTHR30619:SF1">
    <property type="entry name" value="RECOMBINATION PROTEIN 2"/>
    <property type="match status" value="1"/>
</dbReference>
<feature type="transmembrane region" description="Helical" evidence="6">
    <location>
        <begin position="262"/>
        <end position="283"/>
    </location>
</feature>
<feature type="transmembrane region" description="Helical" evidence="6">
    <location>
        <begin position="231"/>
        <end position="256"/>
    </location>
</feature>
<evidence type="ECO:0000313" key="8">
    <source>
        <dbReference type="EMBL" id="BDE96438.1"/>
    </source>
</evidence>
<evidence type="ECO:0000313" key="9">
    <source>
        <dbReference type="Proteomes" id="UP001320544"/>
    </source>
</evidence>
<proteinExistence type="predicted"/>
<organism evidence="8 9">
    <name type="scientific">Raoultibacter timonensis</name>
    <dbReference type="NCBI Taxonomy" id="1907662"/>
    <lineage>
        <taxon>Bacteria</taxon>
        <taxon>Bacillati</taxon>
        <taxon>Actinomycetota</taxon>
        <taxon>Coriobacteriia</taxon>
        <taxon>Eggerthellales</taxon>
        <taxon>Eggerthellaceae</taxon>
        <taxon>Raoultibacter</taxon>
    </lineage>
</organism>
<evidence type="ECO:0000256" key="2">
    <source>
        <dbReference type="ARBA" id="ARBA00022475"/>
    </source>
</evidence>
<feature type="transmembrane region" description="Helical" evidence="6">
    <location>
        <begin position="426"/>
        <end position="445"/>
    </location>
</feature>
<evidence type="ECO:0000256" key="3">
    <source>
        <dbReference type="ARBA" id="ARBA00022692"/>
    </source>
</evidence>
<dbReference type="Pfam" id="PF03772">
    <property type="entry name" value="Competence"/>
    <property type="match status" value="1"/>
</dbReference>
<keyword evidence="3 6" id="KW-0812">Transmembrane</keyword>
<dbReference type="PANTHER" id="PTHR30619">
    <property type="entry name" value="DNA INTERNALIZATION/COMPETENCE PROTEIN COMEC/REC2"/>
    <property type="match status" value="1"/>
</dbReference>
<reference evidence="8 9" key="1">
    <citation type="submission" date="2022-01" db="EMBL/GenBank/DDBJ databases">
        <title>Novel bile acid biosynthetic pathways are enriched in the microbiome of centenarians.</title>
        <authorList>
            <person name="Sato Y."/>
            <person name="Atarashi K."/>
            <person name="Plichta R.D."/>
            <person name="Arai Y."/>
            <person name="Sasajima S."/>
            <person name="Kearney M.S."/>
            <person name="Suda W."/>
            <person name="Takeshita K."/>
            <person name="Sasaki T."/>
            <person name="Okamoto S."/>
            <person name="Skelly N.A."/>
            <person name="Okamura Y."/>
            <person name="Vlamakis H."/>
            <person name="Li Y."/>
            <person name="Tanoue T."/>
            <person name="Takei H."/>
            <person name="Nittono H."/>
            <person name="Narushima S."/>
            <person name="Irie J."/>
            <person name="Itoh H."/>
            <person name="Moriya K."/>
            <person name="Sugiura Y."/>
            <person name="Suematsu M."/>
            <person name="Moritoki N."/>
            <person name="Shibata S."/>
            <person name="Littman R.D."/>
            <person name="Fischbach A.M."/>
            <person name="Uwamino Y."/>
            <person name="Inoue T."/>
            <person name="Honda A."/>
            <person name="Hattori M."/>
            <person name="Murai T."/>
            <person name="Xavier J.R."/>
            <person name="Hirose N."/>
            <person name="Honda K."/>
        </authorList>
    </citation>
    <scope>NUCLEOTIDE SEQUENCE [LARGE SCALE GENOMIC DNA]</scope>
    <source>
        <strain evidence="8 9">CE91-St30</strain>
    </source>
</reference>
<accession>A0ABM7WJI4</accession>
<protein>
    <submittedName>
        <fullName evidence="8">DNA internalization-related competence protein ComEC/Rec2</fullName>
    </submittedName>
</protein>
<feature type="transmembrane region" description="Helical" evidence="6">
    <location>
        <begin position="29"/>
        <end position="48"/>
    </location>
</feature>
<feature type="domain" description="Metallo-beta-lactamase" evidence="7">
    <location>
        <begin position="517"/>
        <end position="719"/>
    </location>
</feature>
<dbReference type="NCBIfam" id="TIGR00360">
    <property type="entry name" value="ComEC_N-term"/>
    <property type="match status" value="1"/>
</dbReference>
<dbReference type="InterPro" id="IPR004477">
    <property type="entry name" value="ComEC_N"/>
</dbReference>
<name>A0ABM7WJI4_9ACTN</name>
<feature type="transmembrane region" description="Helical" evidence="6">
    <location>
        <begin position="328"/>
        <end position="347"/>
    </location>
</feature>
<dbReference type="SMART" id="SM00849">
    <property type="entry name" value="Lactamase_B"/>
    <property type="match status" value="1"/>
</dbReference>
<dbReference type="InterPro" id="IPR001279">
    <property type="entry name" value="Metallo-B-lactamas"/>
</dbReference>
<evidence type="ECO:0000256" key="1">
    <source>
        <dbReference type="ARBA" id="ARBA00004651"/>
    </source>
</evidence>
<dbReference type="SUPFAM" id="SSF56281">
    <property type="entry name" value="Metallo-hydrolase/oxidoreductase"/>
    <property type="match status" value="1"/>
</dbReference>
<evidence type="ECO:0000256" key="5">
    <source>
        <dbReference type="ARBA" id="ARBA00023136"/>
    </source>
</evidence>
<keyword evidence="4 6" id="KW-1133">Transmembrane helix</keyword>
<dbReference type="CDD" id="cd07731">
    <property type="entry name" value="ComA-like_MBL-fold"/>
    <property type="match status" value="1"/>
</dbReference>
<gene>
    <name evidence="8" type="ORF">CE91St30_17710</name>
</gene>
<dbReference type="Gene3D" id="3.60.15.10">
    <property type="entry name" value="Ribonuclease Z/Hydroxyacylglutathione hydrolase-like"/>
    <property type="match status" value="1"/>
</dbReference>
<feature type="transmembrane region" description="Helical" evidence="6">
    <location>
        <begin position="397"/>
        <end position="419"/>
    </location>
</feature>
<sequence length="765" mass="79198">MALLAVSWWAASAISFTAAQGASAHACAIGAALGAGFAALSSLALIAARKRKTARALLLLVLGCMVGVSCGLLRCAELDKQANDLQSLPLETYRLELASDAREGDFGCTCVADLRMPDGGSVAVSLRYPTEYGLLRYGAVYDVRTRFSELSEESKAYYHGFGVAAAATADELVRVESGGLKDILVAFRESALALFDGYRGQGAAFLRAVLLGDRSELDSSGLYRQVKAVGLAHVVAVSGAHLSIVCMLLGVFLMAMRVPKRAVAVVQAVFVLAYLVCTGMPVSGVRAAIMTAVSLSSVYARRRSSGLAALAVCACFMLALSAEVSVSVSFALSVLSTAGIIVFGPLARDWCLAATGARAHALCDCVALTVSSGALTMPLSASIFAQLPLVSPLANLYVLPFFALFCGGGLVVIAVCCALPDACSWLLDALVGAAQGFCEGIGVMADMPVASIPCDLPLGWALAISGVTAALAWLLWPRPPTRRTVALMAALGVLAAAIGGVAFGNRATEVVMLDVGQGDAFVVRSEGRAVLVDTGNRDTELLAALARNGVLSLDAVVISHPDDDHCASLAALDGVIRVGCVFVADDLLECACASCSKLRAAAGALVGSEGVRGLSVGDELRIGAIALRVIWPDAFVDDGGNADSLCLLMAVDEDRDERSEWTGLFCGDAEDAQLDEMIAAGRLGKVDLYKVGHHGSKAAIDAETASVLSPSVSLVSAGARNRYGHPAAQTLFVLEGEGSAVYRTDVAGDVVCRMKSDALEVETLR</sequence>
<dbReference type="InterPro" id="IPR035681">
    <property type="entry name" value="ComA-like_MBL"/>
</dbReference>
<dbReference type="Proteomes" id="UP001320544">
    <property type="component" value="Chromosome"/>
</dbReference>
<comment type="subcellular location">
    <subcellularLocation>
        <location evidence="1">Cell membrane</location>
        <topology evidence="1">Multi-pass membrane protein</topology>
    </subcellularLocation>
</comment>
<feature type="transmembrane region" description="Helical" evidence="6">
    <location>
        <begin position="359"/>
        <end position="385"/>
    </location>
</feature>
<dbReference type="Pfam" id="PF00753">
    <property type="entry name" value="Lactamase_B"/>
    <property type="match status" value="1"/>
</dbReference>
<evidence type="ECO:0000256" key="4">
    <source>
        <dbReference type="ARBA" id="ARBA00022989"/>
    </source>
</evidence>
<evidence type="ECO:0000259" key="7">
    <source>
        <dbReference type="SMART" id="SM00849"/>
    </source>
</evidence>
<dbReference type="InterPro" id="IPR052159">
    <property type="entry name" value="Competence_DNA_uptake"/>
</dbReference>
<keyword evidence="2" id="KW-1003">Cell membrane</keyword>
<keyword evidence="5 6" id="KW-0472">Membrane</keyword>
<evidence type="ECO:0000256" key="6">
    <source>
        <dbReference type="SAM" id="Phobius"/>
    </source>
</evidence>